<sequence>MKKLILIALLMPVLFGCNNRKKEYDALRVRYDSLLSIGFTKDTAILSYLESFNAIQANLDSIKMAEMIITQTATAEGEVQPDAKEQINRDINLIYEMLQQNKKTIADLRSKLKKSNARVTALEEMIDRMTRQIEEKDVEIAQLRDKLEQMNIQIEILSSNVESLTAEGQAKAQVISEQTEELNTAYYVIGTKKELRDQNIITLEGGFAGIGRNKKMKEDFNQDYFTRVDITQLKSIPVLRKKADIITTHPAQSYKIYGEKTVDSIVITNPKAFWSASKYLVIVID</sequence>
<evidence type="ECO:0000256" key="1">
    <source>
        <dbReference type="SAM" id="Coils"/>
    </source>
</evidence>
<name>A0A0S7C0Z0_9BACT</name>
<gene>
    <name evidence="2" type="ORF">TBC1_111838</name>
</gene>
<proteinExistence type="predicted"/>
<protein>
    <recommendedName>
        <fullName evidence="4">Lipoprotein</fullName>
    </recommendedName>
</protein>
<accession>A0A0S7C0Z0</accession>
<dbReference type="STRING" id="1678841.TBC1_111838"/>
<dbReference type="RefSeq" id="WP_062041187.1">
    <property type="nucleotide sequence ID" value="NZ_DF968182.1"/>
</dbReference>
<evidence type="ECO:0000313" key="2">
    <source>
        <dbReference type="EMBL" id="GAP43681.1"/>
    </source>
</evidence>
<dbReference type="OrthoDB" id="597123at2"/>
<dbReference type="AlphaFoldDB" id="A0A0S7C0Z0"/>
<dbReference type="PROSITE" id="PS51257">
    <property type="entry name" value="PROKAR_LIPOPROTEIN"/>
    <property type="match status" value="1"/>
</dbReference>
<evidence type="ECO:0000313" key="3">
    <source>
        <dbReference type="Proteomes" id="UP000053091"/>
    </source>
</evidence>
<dbReference type="Proteomes" id="UP000053091">
    <property type="component" value="Unassembled WGS sequence"/>
</dbReference>
<keyword evidence="1" id="KW-0175">Coiled coil</keyword>
<organism evidence="2">
    <name type="scientific">Lentimicrobium saccharophilum</name>
    <dbReference type="NCBI Taxonomy" id="1678841"/>
    <lineage>
        <taxon>Bacteria</taxon>
        <taxon>Pseudomonadati</taxon>
        <taxon>Bacteroidota</taxon>
        <taxon>Bacteroidia</taxon>
        <taxon>Bacteroidales</taxon>
        <taxon>Lentimicrobiaceae</taxon>
        <taxon>Lentimicrobium</taxon>
    </lineage>
</organism>
<reference evidence="2" key="1">
    <citation type="journal article" date="2015" name="Genome Announc.">
        <title>Draft Genome Sequence of Bacteroidales Strain TBC1, a Novel Isolate from a Methanogenic Wastewater Treatment System.</title>
        <authorList>
            <person name="Tourlousse D.M."/>
            <person name="Matsuura N."/>
            <person name="Sun L."/>
            <person name="Toyonaga M."/>
            <person name="Kuroda K."/>
            <person name="Ohashi A."/>
            <person name="Cruz R."/>
            <person name="Yamaguchi T."/>
            <person name="Sekiguchi Y."/>
        </authorList>
    </citation>
    <scope>NUCLEOTIDE SEQUENCE [LARGE SCALE GENOMIC DNA]</scope>
    <source>
        <strain evidence="2">TBC1</strain>
    </source>
</reference>
<evidence type="ECO:0008006" key="4">
    <source>
        <dbReference type="Google" id="ProtNLM"/>
    </source>
</evidence>
<feature type="coiled-coil region" evidence="1">
    <location>
        <begin position="98"/>
        <end position="167"/>
    </location>
</feature>
<dbReference type="EMBL" id="DF968182">
    <property type="protein sequence ID" value="GAP43681.1"/>
    <property type="molecule type" value="Genomic_DNA"/>
</dbReference>
<keyword evidence="3" id="KW-1185">Reference proteome</keyword>